<dbReference type="InterPro" id="IPR027417">
    <property type="entry name" value="P-loop_NTPase"/>
</dbReference>
<dbReference type="SMART" id="SM00490">
    <property type="entry name" value="HELICc"/>
    <property type="match status" value="1"/>
</dbReference>
<protein>
    <submittedName>
        <fullName evidence="4">ATP-dependent RNA helicase SrmB</fullName>
        <ecNumber evidence="4">3.6.4.13</ecNumber>
    </submittedName>
</protein>
<keyword evidence="4" id="KW-0347">Helicase</keyword>
<evidence type="ECO:0000313" key="5">
    <source>
        <dbReference type="Proteomes" id="UP000316304"/>
    </source>
</evidence>
<dbReference type="EC" id="3.6.4.13" evidence="4"/>
<evidence type="ECO:0000313" key="4">
    <source>
        <dbReference type="EMBL" id="TWU20567.1"/>
    </source>
</evidence>
<dbReference type="Proteomes" id="UP000316304">
    <property type="component" value="Unassembled WGS sequence"/>
</dbReference>
<dbReference type="GO" id="GO:0005524">
    <property type="term" value="F:ATP binding"/>
    <property type="evidence" value="ECO:0007669"/>
    <property type="project" value="InterPro"/>
</dbReference>
<organism evidence="4 5">
    <name type="scientific">Novipirellula galeiformis</name>
    <dbReference type="NCBI Taxonomy" id="2528004"/>
    <lineage>
        <taxon>Bacteria</taxon>
        <taxon>Pseudomonadati</taxon>
        <taxon>Planctomycetota</taxon>
        <taxon>Planctomycetia</taxon>
        <taxon>Pirellulales</taxon>
        <taxon>Pirellulaceae</taxon>
        <taxon>Novipirellula</taxon>
    </lineage>
</organism>
<feature type="domain" description="Helicase ATP-binding" evidence="2">
    <location>
        <begin position="64"/>
        <end position="238"/>
    </location>
</feature>
<dbReference type="InterPro" id="IPR050742">
    <property type="entry name" value="Helicase_Restrict-Modif_Enz"/>
</dbReference>
<evidence type="ECO:0000256" key="1">
    <source>
        <dbReference type="SAM" id="MobiDB-lite"/>
    </source>
</evidence>
<dbReference type="SUPFAM" id="SSF52540">
    <property type="entry name" value="P-loop containing nucleoside triphosphate hydrolases"/>
    <property type="match status" value="1"/>
</dbReference>
<keyword evidence="4" id="KW-0547">Nucleotide-binding</keyword>
<dbReference type="Gene3D" id="3.40.50.300">
    <property type="entry name" value="P-loop containing nucleotide triphosphate hydrolases"/>
    <property type="match status" value="3"/>
</dbReference>
<dbReference type="SMART" id="SM00487">
    <property type="entry name" value="DEXDc"/>
    <property type="match status" value="1"/>
</dbReference>
<name>A0A5C6C9E0_9BACT</name>
<evidence type="ECO:0000259" key="3">
    <source>
        <dbReference type="SMART" id="SM00490"/>
    </source>
</evidence>
<feature type="region of interest" description="Disordered" evidence="1">
    <location>
        <begin position="1"/>
        <end position="25"/>
    </location>
</feature>
<proteinExistence type="predicted"/>
<dbReference type="GO" id="GO:0016787">
    <property type="term" value="F:hydrolase activity"/>
    <property type="evidence" value="ECO:0007669"/>
    <property type="project" value="UniProtKB-KW"/>
</dbReference>
<gene>
    <name evidence="4" type="primary">srmB</name>
    <name evidence="4" type="ORF">Pla52o_44450</name>
</gene>
<dbReference type="RefSeq" id="WP_231612505.1">
    <property type="nucleotide sequence ID" value="NZ_SJPT01000008.1"/>
</dbReference>
<dbReference type="PANTHER" id="PTHR47396">
    <property type="entry name" value="TYPE I RESTRICTION ENZYME ECOKI R PROTEIN"/>
    <property type="match status" value="1"/>
</dbReference>
<dbReference type="AlphaFoldDB" id="A0A5C6C9E0"/>
<reference evidence="4 5" key="1">
    <citation type="submission" date="2019-02" db="EMBL/GenBank/DDBJ databases">
        <title>Deep-cultivation of Planctomycetes and their phenomic and genomic characterization uncovers novel biology.</title>
        <authorList>
            <person name="Wiegand S."/>
            <person name="Jogler M."/>
            <person name="Boedeker C."/>
            <person name="Pinto D."/>
            <person name="Vollmers J."/>
            <person name="Rivas-Marin E."/>
            <person name="Kohn T."/>
            <person name="Peeters S.H."/>
            <person name="Heuer A."/>
            <person name="Rast P."/>
            <person name="Oberbeckmann S."/>
            <person name="Bunk B."/>
            <person name="Jeske O."/>
            <person name="Meyerdierks A."/>
            <person name="Storesund J.E."/>
            <person name="Kallscheuer N."/>
            <person name="Luecker S."/>
            <person name="Lage O.M."/>
            <person name="Pohl T."/>
            <person name="Merkel B.J."/>
            <person name="Hornburger P."/>
            <person name="Mueller R.-W."/>
            <person name="Bruemmer F."/>
            <person name="Labrenz M."/>
            <person name="Spormann A.M."/>
            <person name="Op Den Camp H."/>
            <person name="Overmann J."/>
            <person name="Amann R."/>
            <person name="Jetten M.S.M."/>
            <person name="Mascher T."/>
            <person name="Medema M.H."/>
            <person name="Devos D.P."/>
            <person name="Kaster A.-K."/>
            <person name="Ovreas L."/>
            <person name="Rohde M."/>
            <person name="Galperin M.Y."/>
            <person name="Jogler C."/>
        </authorList>
    </citation>
    <scope>NUCLEOTIDE SEQUENCE [LARGE SCALE GENOMIC DNA]</scope>
    <source>
        <strain evidence="4 5">Pla52o</strain>
    </source>
</reference>
<comment type="caution">
    <text evidence="4">The sequence shown here is derived from an EMBL/GenBank/DDBJ whole genome shotgun (WGS) entry which is preliminary data.</text>
</comment>
<accession>A0A5C6C9E0</accession>
<dbReference type="GO" id="GO:0005829">
    <property type="term" value="C:cytosol"/>
    <property type="evidence" value="ECO:0007669"/>
    <property type="project" value="TreeGrafter"/>
</dbReference>
<dbReference type="InterPro" id="IPR006935">
    <property type="entry name" value="Helicase/UvrB_N"/>
</dbReference>
<keyword evidence="4" id="KW-0067">ATP-binding</keyword>
<sequence>MTDSILEPVSQSPSPSPSPSPLHRGVPVPSEAVFVNSEARFSPNRLDGFSVGVRGALRAMFAGCAVQSRPYQHRIIESAVRMLGGTYLKRDGQLAAKASSVLIESPTGSGKTVMGLATAALIQRVTGARVGWVAMRRNLLAQAEAENQARRFGVRMHMISMFEKSPPDVDLLIVDEAQHDAATSMANLHSQIQPTWTLGLSATPYRSDRIKLCFDQVIRDAGIASLIADGYLSPYHHYTIPEYTPNRIAKLLLRDPQRWGRSLVFFHRRTECDLLYMLLRQAGVACEVVTATSNREQQIEAFASGKTQVLINMAILTEGFDCPELQTVFCRPSGKGCTIQMAGRVLRPCHQVPIKQVVQCNRTPHPILRTAPAAEQYLWTHEGWRSIRPNRMLDQMTAIARNRVAEAEVSLPKLVAMHRSKATRSWFSRVQ</sequence>
<dbReference type="PANTHER" id="PTHR47396:SF1">
    <property type="entry name" value="ATP-DEPENDENT HELICASE IRC3-RELATED"/>
    <property type="match status" value="1"/>
</dbReference>
<dbReference type="InterPro" id="IPR014001">
    <property type="entry name" value="Helicase_ATP-bd"/>
</dbReference>
<dbReference type="Pfam" id="PF00271">
    <property type="entry name" value="Helicase_C"/>
    <property type="match status" value="1"/>
</dbReference>
<keyword evidence="4" id="KW-0378">Hydrolase</keyword>
<dbReference type="EMBL" id="SJPT01000008">
    <property type="protein sequence ID" value="TWU20567.1"/>
    <property type="molecule type" value="Genomic_DNA"/>
</dbReference>
<feature type="domain" description="Helicase C-terminal" evidence="3">
    <location>
        <begin position="273"/>
        <end position="349"/>
    </location>
</feature>
<keyword evidence="5" id="KW-1185">Reference proteome</keyword>
<dbReference type="Pfam" id="PF04851">
    <property type="entry name" value="ResIII"/>
    <property type="match status" value="1"/>
</dbReference>
<dbReference type="GO" id="GO:0003677">
    <property type="term" value="F:DNA binding"/>
    <property type="evidence" value="ECO:0007669"/>
    <property type="project" value="InterPro"/>
</dbReference>
<evidence type="ECO:0000259" key="2">
    <source>
        <dbReference type="SMART" id="SM00487"/>
    </source>
</evidence>
<dbReference type="GO" id="GO:0003724">
    <property type="term" value="F:RNA helicase activity"/>
    <property type="evidence" value="ECO:0007669"/>
    <property type="project" value="UniProtKB-EC"/>
</dbReference>
<dbReference type="InterPro" id="IPR001650">
    <property type="entry name" value="Helicase_C-like"/>
</dbReference>